<organism evidence="2 3">
    <name type="scientific">Alteribacillus bidgolensis</name>
    <dbReference type="NCBI Taxonomy" id="930129"/>
    <lineage>
        <taxon>Bacteria</taxon>
        <taxon>Bacillati</taxon>
        <taxon>Bacillota</taxon>
        <taxon>Bacilli</taxon>
        <taxon>Bacillales</taxon>
        <taxon>Bacillaceae</taxon>
        <taxon>Alteribacillus</taxon>
    </lineage>
</organism>
<evidence type="ECO:0000256" key="1">
    <source>
        <dbReference type="SAM" id="MobiDB-lite"/>
    </source>
</evidence>
<protein>
    <submittedName>
        <fullName evidence="2">Uncharacterized protein</fullName>
    </submittedName>
</protein>
<dbReference type="RefSeq" id="WP_245917875.1">
    <property type="nucleotide sequence ID" value="NZ_FNDU01000004.1"/>
</dbReference>
<accession>A0A1G8GYT1</accession>
<name>A0A1G8GYT1_9BACI</name>
<evidence type="ECO:0000313" key="3">
    <source>
        <dbReference type="Proteomes" id="UP000199017"/>
    </source>
</evidence>
<feature type="region of interest" description="Disordered" evidence="1">
    <location>
        <begin position="140"/>
        <end position="160"/>
    </location>
</feature>
<evidence type="ECO:0000313" key="2">
    <source>
        <dbReference type="EMBL" id="SDH99553.1"/>
    </source>
</evidence>
<keyword evidence="3" id="KW-1185">Reference proteome</keyword>
<proteinExistence type="predicted"/>
<gene>
    <name evidence="2" type="ORF">SAMN05216352_10429</name>
</gene>
<reference evidence="2 3" key="1">
    <citation type="submission" date="2016-10" db="EMBL/GenBank/DDBJ databases">
        <authorList>
            <person name="de Groot N.N."/>
        </authorList>
    </citation>
    <scope>NUCLEOTIDE SEQUENCE [LARGE SCALE GENOMIC DNA]</scope>
    <source>
        <strain evidence="3">P4B,CCM 7963,CECT 7998,DSM 25260,IBRC-M 10614,KCTC 13821</strain>
    </source>
</reference>
<dbReference type="AlphaFoldDB" id="A0A1G8GYT1"/>
<dbReference type="EMBL" id="FNDU01000004">
    <property type="protein sequence ID" value="SDH99553.1"/>
    <property type="molecule type" value="Genomic_DNA"/>
</dbReference>
<feature type="compositionally biased region" description="Polar residues" evidence="1">
    <location>
        <begin position="145"/>
        <end position="160"/>
    </location>
</feature>
<sequence>MRQQNVMWQPVVIELNRSLYSEEMVCSMSTQLFYIPETENLQGNEEMHSHLVPASYHRVTASGSAERIMNGEYDPSIVQTLVNCIQNAEQRDRNVRNGLQVMRNAAPSSYKPFIENIIRWQDDAERYLQNAKQLTMQVTGAAEGQGQSPYSQSQRAWPYF</sequence>
<dbReference type="Proteomes" id="UP000199017">
    <property type="component" value="Unassembled WGS sequence"/>
</dbReference>